<protein>
    <submittedName>
        <fullName evidence="1">TIGR00725 family protein</fullName>
    </submittedName>
</protein>
<dbReference type="PANTHER" id="PTHR43393">
    <property type="entry name" value="CYTOKININ RIBOSIDE 5'-MONOPHOSPHATE PHOSPHORIBOHYDROLASE"/>
    <property type="match status" value="1"/>
</dbReference>
<accession>A0ABD4T5X5</accession>
<dbReference type="NCBIfam" id="TIGR00725">
    <property type="entry name" value="TIGR00725 family protein"/>
    <property type="match status" value="1"/>
</dbReference>
<sequence>MADSVSLPGGAHQPLVGVIGAGHGDGGTLHDLAYQVGALLAAQRYLLICGGLGGVMAAACQGAKAAGGMTLGLLPGRDAAAANPWVDIAIPTGLGEARNLVLVRSAAALIALGGSYGTLSEIAFALQLGKPLVGIHTWQPLRPGASGPDFFQVETAQAAVDWAIAQINARS</sequence>
<gene>
    <name evidence="1" type="ORF">QQ91_0013510</name>
</gene>
<dbReference type="SUPFAM" id="SSF102405">
    <property type="entry name" value="MCP/YpsA-like"/>
    <property type="match status" value="1"/>
</dbReference>
<dbReference type="InterPro" id="IPR052341">
    <property type="entry name" value="LOG_family_nucleotidases"/>
</dbReference>
<dbReference type="AlphaFoldDB" id="A0ABD4T5X5"/>
<dbReference type="Pfam" id="PF18306">
    <property type="entry name" value="LDcluster4"/>
    <property type="match status" value="1"/>
</dbReference>
<dbReference type="InterPro" id="IPR005268">
    <property type="entry name" value="CHP00725"/>
</dbReference>
<dbReference type="RefSeq" id="WP_166275428.1">
    <property type="nucleotide sequence ID" value="NZ_JTHE03000079.1"/>
</dbReference>
<evidence type="ECO:0000313" key="2">
    <source>
        <dbReference type="Proteomes" id="UP000031561"/>
    </source>
</evidence>
<keyword evidence="2" id="KW-1185">Reference proteome</keyword>
<evidence type="ECO:0000313" key="1">
    <source>
        <dbReference type="EMBL" id="MCM1983833.1"/>
    </source>
</evidence>
<dbReference type="Proteomes" id="UP000031561">
    <property type="component" value="Unassembled WGS sequence"/>
</dbReference>
<dbReference type="Gene3D" id="3.40.50.450">
    <property type="match status" value="1"/>
</dbReference>
<dbReference type="EMBL" id="JTHE03000079">
    <property type="protein sequence ID" value="MCM1983833.1"/>
    <property type="molecule type" value="Genomic_DNA"/>
</dbReference>
<organism evidence="1 2">
    <name type="scientific">Lyngbya confervoides BDU141951</name>
    <dbReference type="NCBI Taxonomy" id="1574623"/>
    <lineage>
        <taxon>Bacteria</taxon>
        <taxon>Bacillati</taxon>
        <taxon>Cyanobacteriota</taxon>
        <taxon>Cyanophyceae</taxon>
        <taxon>Oscillatoriophycideae</taxon>
        <taxon>Oscillatoriales</taxon>
        <taxon>Microcoleaceae</taxon>
        <taxon>Lyngbya</taxon>
    </lineage>
</organism>
<comment type="caution">
    <text evidence="1">The sequence shown here is derived from an EMBL/GenBank/DDBJ whole genome shotgun (WGS) entry which is preliminary data.</text>
</comment>
<name>A0ABD4T5X5_9CYAN</name>
<dbReference type="InterPro" id="IPR041164">
    <property type="entry name" value="LDcluster4"/>
</dbReference>
<reference evidence="1 2" key="1">
    <citation type="journal article" date="2015" name="Genome Announc.">
        <title>Draft Genome Sequence of Filamentous Marine Cyanobacterium Lyngbya confervoides Strain BDU141951.</title>
        <authorList>
            <person name="Chandrababunaidu M.M."/>
            <person name="Sen D."/>
            <person name="Tripathy S."/>
        </authorList>
    </citation>
    <scope>NUCLEOTIDE SEQUENCE [LARGE SCALE GENOMIC DNA]</scope>
    <source>
        <strain evidence="1 2">BDU141951</strain>
    </source>
</reference>
<proteinExistence type="predicted"/>
<dbReference type="PANTHER" id="PTHR43393:SF3">
    <property type="entry name" value="LYSINE DECARBOXYLASE-LIKE PROTEIN"/>
    <property type="match status" value="1"/>
</dbReference>